<comment type="function">
    <text evidence="4">DNA-dependent RNA polymerase catalyzes the transcription of DNA into RNA using the four ribonucleoside triphosphates as substrates. Specific peripheric component of RNA polymerase III which synthesizes small RNAs, such as 5S rRNA and tRNAs.</text>
</comment>
<dbReference type="InterPro" id="IPR024661">
    <property type="entry name" value="RNA_pol_III_Rpc31"/>
</dbReference>
<evidence type="ECO:0000256" key="5">
    <source>
        <dbReference type="SAM" id="MobiDB-lite"/>
    </source>
</evidence>
<dbReference type="HOGENOM" id="CLU_072641_2_0_1"/>
<evidence type="ECO:0000256" key="1">
    <source>
        <dbReference type="ARBA" id="ARBA00004123"/>
    </source>
</evidence>
<comment type="similarity">
    <text evidence="2 4">Belongs to the eukaryotic RPC7 RNA polymerase subunit family.</text>
</comment>
<reference evidence="6 7" key="1">
    <citation type="journal article" date="2011" name="Proc. Natl. Acad. Sci. U.S.A.">
        <title>Evolutionary erosion of yeast sex chromosomes by mating-type switching accidents.</title>
        <authorList>
            <person name="Gordon J.L."/>
            <person name="Armisen D."/>
            <person name="Proux-Wera E."/>
            <person name="Oheigeartaigh S.S."/>
            <person name="Byrne K.P."/>
            <person name="Wolfe K.H."/>
        </authorList>
    </citation>
    <scope>NUCLEOTIDE SEQUENCE [LARGE SCALE GENOMIC DNA]</scope>
    <source>
        <strain evidence="7">ATCC 24235 / CBS 4417 / NBRC 1672 / NRRL Y-8282 / UCD 70-5</strain>
    </source>
</reference>
<accession>G8BXL2</accession>
<dbReference type="RefSeq" id="XP_003687074.1">
    <property type="nucleotide sequence ID" value="XM_003687026.1"/>
</dbReference>
<dbReference type="Proteomes" id="UP000005666">
    <property type="component" value="Chromosome 9"/>
</dbReference>
<keyword evidence="7" id="KW-1185">Reference proteome</keyword>
<dbReference type="GO" id="GO:0003899">
    <property type="term" value="F:DNA-directed RNA polymerase activity"/>
    <property type="evidence" value="ECO:0007669"/>
    <property type="project" value="EnsemblFungi"/>
</dbReference>
<dbReference type="GO" id="GO:0006386">
    <property type="term" value="P:termination of RNA polymerase III transcription"/>
    <property type="evidence" value="ECO:0007669"/>
    <property type="project" value="EnsemblFungi"/>
</dbReference>
<feature type="compositionally biased region" description="Acidic residues" evidence="5">
    <location>
        <begin position="229"/>
        <end position="246"/>
    </location>
</feature>
<proteinExistence type="inferred from homology"/>
<dbReference type="PANTHER" id="PTHR15367">
    <property type="entry name" value="DNA-DIRECTED RNA POLYMERASE III"/>
    <property type="match status" value="1"/>
</dbReference>
<dbReference type="eggNOG" id="ENOG502RZ0V">
    <property type="taxonomic scope" value="Eukaryota"/>
</dbReference>
<feature type="region of interest" description="Disordered" evidence="5">
    <location>
        <begin position="188"/>
        <end position="246"/>
    </location>
</feature>
<comment type="subcellular location">
    <subcellularLocation>
        <location evidence="1 4">Nucleus</location>
    </subcellularLocation>
</comment>
<organism evidence="6 7">
    <name type="scientific">Tetrapisispora phaffii (strain ATCC 24235 / CBS 4417 / NBRC 1672 / NRRL Y-8282 / UCD 70-5)</name>
    <name type="common">Yeast</name>
    <name type="synonym">Fabospora phaffii</name>
    <dbReference type="NCBI Taxonomy" id="1071381"/>
    <lineage>
        <taxon>Eukaryota</taxon>
        <taxon>Fungi</taxon>
        <taxon>Dikarya</taxon>
        <taxon>Ascomycota</taxon>
        <taxon>Saccharomycotina</taxon>
        <taxon>Saccharomycetes</taxon>
        <taxon>Saccharomycetales</taxon>
        <taxon>Saccharomycetaceae</taxon>
        <taxon>Tetrapisispora</taxon>
    </lineage>
</organism>
<dbReference type="AlphaFoldDB" id="G8BXL2"/>
<dbReference type="STRING" id="1071381.G8BXL2"/>
<evidence type="ECO:0000256" key="3">
    <source>
        <dbReference type="ARBA" id="ARBA00023242"/>
    </source>
</evidence>
<feature type="compositionally biased region" description="Acidic residues" evidence="5">
    <location>
        <begin position="189"/>
        <end position="199"/>
    </location>
</feature>
<evidence type="ECO:0000313" key="6">
    <source>
        <dbReference type="EMBL" id="CCE64640.1"/>
    </source>
</evidence>
<dbReference type="KEGG" id="tpf:TPHA_0I01330"/>
<feature type="compositionally biased region" description="Acidic residues" evidence="5">
    <location>
        <begin position="207"/>
        <end position="221"/>
    </location>
</feature>
<dbReference type="OMA" id="ADPYENT"/>
<dbReference type="GO" id="GO:0005666">
    <property type="term" value="C:RNA polymerase III complex"/>
    <property type="evidence" value="ECO:0007669"/>
    <property type="project" value="UniProtKB-UniRule"/>
</dbReference>
<keyword evidence="3 4" id="KW-0539">Nucleus</keyword>
<dbReference type="GO" id="GO:0006384">
    <property type="term" value="P:transcription initiation at RNA polymerase III promoter"/>
    <property type="evidence" value="ECO:0007669"/>
    <property type="project" value="EnsemblFungi"/>
</dbReference>
<dbReference type="Pfam" id="PF11705">
    <property type="entry name" value="RNA_pol_3_Rpc31"/>
    <property type="match status" value="1"/>
</dbReference>
<dbReference type="OrthoDB" id="5377312at2759"/>
<dbReference type="EMBL" id="HE612864">
    <property type="protein sequence ID" value="CCE64640.1"/>
    <property type="molecule type" value="Genomic_DNA"/>
</dbReference>
<comment type="subunit">
    <text evidence="4">Component of the RNA polymerase III (Pol III) complex.</text>
</comment>
<evidence type="ECO:0000256" key="4">
    <source>
        <dbReference type="PIRNR" id="PIRNR000777"/>
    </source>
</evidence>
<dbReference type="PIRSF" id="PIRSF000777">
    <property type="entry name" value="RNA_polIII_C31"/>
    <property type="match status" value="1"/>
</dbReference>
<evidence type="ECO:0000256" key="2">
    <source>
        <dbReference type="ARBA" id="ARBA00008352"/>
    </source>
</evidence>
<dbReference type="GO" id="GO:0042797">
    <property type="term" value="P:tRNA transcription by RNA polymerase III"/>
    <property type="evidence" value="ECO:0007669"/>
    <property type="project" value="EnsemblFungi"/>
</dbReference>
<name>G8BXL2_TETPH</name>
<protein>
    <recommendedName>
        <fullName evidence="4">DNA-directed RNA polymerase III subunit</fullName>
    </recommendedName>
</protein>
<evidence type="ECO:0000313" key="7">
    <source>
        <dbReference type="Proteomes" id="UP000005666"/>
    </source>
</evidence>
<gene>
    <name evidence="6" type="primary">TPHA0I01330</name>
    <name evidence="6" type="ordered locus">TPHA_0I01330</name>
</gene>
<sequence>MSNWGSRAGNGSNSKLSNLPFGLGYHDVDKEASKEVPTIQLPVNNPVNERERSLSIRYIKFQESVREGPFFTGSLNVLLADEINQNGDKENAGNKSKKRTDIIYEGSLNDGIERYSDKYLKKGKLGVSIDEFPFHLEHFPEELYKAMGINKKKILNLSKLNDKDDLFTGNGDDDSKGISILEELKDLADDLDETEEGANDGDKAIESEDEDFDDDSDNDDYNAEKYFDDGDDDFGGDEEFGDEPAF</sequence>
<dbReference type="PANTHER" id="PTHR15367:SF2">
    <property type="entry name" value="DNA-DIRECTED RNA POLYMERASE III SUBUNIT"/>
    <property type="match status" value="1"/>
</dbReference>
<dbReference type="GeneID" id="11532892"/>